<keyword evidence="2" id="KW-1185">Reference proteome</keyword>
<dbReference type="OrthoDB" id="9802752at2"/>
<evidence type="ECO:0000313" key="2">
    <source>
        <dbReference type="Proteomes" id="UP000184050"/>
    </source>
</evidence>
<dbReference type="RefSeq" id="WP_073164107.1">
    <property type="nucleotide sequence ID" value="NZ_FQZE01000001.1"/>
</dbReference>
<dbReference type="PIRSF" id="PIRSF015268">
    <property type="entry name" value="Virulence_RhuM"/>
    <property type="match status" value="1"/>
</dbReference>
<dbReference type="Pfam" id="PF13310">
    <property type="entry name" value="Virulence_RhuM"/>
    <property type="match status" value="1"/>
</dbReference>
<dbReference type="PANTHER" id="PTHR35810">
    <property type="entry name" value="CYTOPLASMIC PROTEIN-RELATED"/>
    <property type="match status" value="1"/>
</dbReference>
<reference evidence="1 2" key="1">
    <citation type="submission" date="2016-11" db="EMBL/GenBank/DDBJ databases">
        <authorList>
            <person name="Jaros S."/>
            <person name="Januszkiewicz K."/>
            <person name="Wedrychowicz H."/>
        </authorList>
    </citation>
    <scope>NUCLEOTIDE SEQUENCE [LARGE SCALE GENOMIC DNA]</scope>
    <source>
        <strain evidence="1 2">DSM 27063</strain>
    </source>
</reference>
<dbReference type="STRING" id="1168035.SAMN05444280_101166"/>
<dbReference type="EMBL" id="FQZE01000001">
    <property type="protein sequence ID" value="SHI34526.1"/>
    <property type="molecule type" value="Genomic_DNA"/>
</dbReference>
<sequence length="337" mass="39221">MNNSEILLYQTEDGQTKIDVRLEDETVWLSQTQMGELFQKERSVITKHINNVFKEGELEEEKVCANFAHTTQHGAIKGKTQIQNLKLYNLDVIISVGYRVKSHQGTKFRQWATARLKEYIVKGFTMNDDLLKQAGGGNYFDELLARIRDIRSSEKVFWRKVLDIYATSIDYDPSLEMSVLFFKTVQNKMHWAAHGHTAAEIIYKRVDSGKPHLGLSNFKGKKPTKEETAIAKNYLTEKELDILNRIVTAYLELAEIQALNQEPMYMKDWIDQLESFLKMTRKEILNHSGKISHEQALQKAHAEYEKYKELTKNELSEVEKHFLEQITDTTKKLKNKK</sequence>
<gene>
    <name evidence="1" type="ORF">SAMN05444280_101166</name>
</gene>
<name>A0A1M6ADC8_9BACT</name>
<evidence type="ECO:0000313" key="1">
    <source>
        <dbReference type="EMBL" id="SHI34526.1"/>
    </source>
</evidence>
<dbReference type="PANTHER" id="PTHR35810:SF1">
    <property type="entry name" value="CYTOPLASMIC PROTEIN"/>
    <property type="match status" value="1"/>
</dbReference>
<accession>A0A1M6ADC8</accession>
<protein>
    <submittedName>
        <fullName evidence="1">Uncharacterized conserved protein</fullName>
    </submittedName>
</protein>
<dbReference type="InterPro" id="IPR011204">
    <property type="entry name" value="Virulence_RhuM-like"/>
</dbReference>
<dbReference type="Proteomes" id="UP000184050">
    <property type="component" value="Unassembled WGS sequence"/>
</dbReference>
<proteinExistence type="predicted"/>
<organism evidence="1 2">
    <name type="scientific">Tangfeifania diversioriginum</name>
    <dbReference type="NCBI Taxonomy" id="1168035"/>
    <lineage>
        <taxon>Bacteria</taxon>
        <taxon>Pseudomonadati</taxon>
        <taxon>Bacteroidota</taxon>
        <taxon>Bacteroidia</taxon>
        <taxon>Marinilabiliales</taxon>
        <taxon>Prolixibacteraceae</taxon>
        <taxon>Tangfeifania</taxon>
    </lineage>
</organism>
<dbReference type="AlphaFoldDB" id="A0A1M6ADC8"/>